<evidence type="ECO:0000313" key="5">
    <source>
        <dbReference type="Proteomes" id="UP001549145"/>
    </source>
</evidence>
<keyword evidence="2" id="KW-0732">Signal</keyword>
<dbReference type="InterPro" id="IPR010067">
    <property type="entry name" value="ABC_SsuA_sub-bd"/>
</dbReference>
<comment type="similarity">
    <text evidence="1">Belongs to the bacterial solute-binding protein SsuA/TauA family.</text>
</comment>
<keyword evidence="5" id="KW-1185">Reference proteome</keyword>
<protein>
    <submittedName>
        <fullName evidence="4">Aliphatic sulfonates family ABC transporter substrate-binding protein</fullName>
    </submittedName>
</protein>
<sequence>MLSRRNLLAGALAAALPGPARAQGGTFRIGYQKNGILVVAKQQGAIEQALKPLGVSVRWTEFSFGPPVLEALGVGAIDFGQTGAPPPVFAQAAGNTLLYVAAQDAGGSGEAILVPPGSTLTTLADLKGRRVAFAKGSSAHYLVVRALEKAGLTYADIEPVTLAPADAAAAFARGAVDAWAIWDPYFAIAERQPGIRILASAAEIEKPTNFFLGNRDFTQANAPVVQAVVSALGDVAAWCEAHRPEVAALLSKGTGVPLDATQRAVDRSVYVIAPLSETVIAGQQRVADRFQALGLIANPIRVRDAVWTPPAPPASKG</sequence>
<feature type="domain" description="Solute-binding protein family 3/N-terminal" evidence="3">
    <location>
        <begin position="26"/>
        <end position="242"/>
    </location>
</feature>
<feature type="chain" id="PRO_5045295692" evidence="2">
    <location>
        <begin position="23"/>
        <end position="317"/>
    </location>
</feature>
<dbReference type="PANTHER" id="PTHR30024:SF42">
    <property type="entry name" value="ALIPHATIC SULFONATES-BINDING PROTEIN-RELATED"/>
    <property type="match status" value="1"/>
</dbReference>
<gene>
    <name evidence="4" type="ORF">ABID43_000501</name>
</gene>
<dbReference type="Pfam" id="PF13379">
    <property type="entry name" value="NMT1_2"/>
    <property type="match status" value="1"/>
</dbReference>
<dbReference type="SUPFAM" id="SSF53850">
    <property type="entry name" value="Periplasmic binding protein-like II"/>
    <property type="match status" value="1"/>
</dbReference>
<dbReference type="RefSeq" id="WP_238280096.1">
    <property type="nucleotide sequence ID" value="NZ_BPQL01000075.1"/>
</dbReference>
<dbReference type="NCBIfam" id="TIGR01728">
    <property type="entry name" value="SsuA_fam"/>
    <property type="match status" value="1"/>
</dbReference>
<organism evidence="4 5">
    <name type="scientific">Methylobacterium goesingense</name>
    <dbReference type="NCBI Taxonomy" id="243690"/>
    <lineage>
        <taxon>Bacteria</taxon>
        <taxon>Pseudomonadati</taxon>
        <taxon>Pseudomonadota</taxon>
        <taxon>Alphaproteobacteria</taxon>
        <taxon>Hyphomicrobiales</taxon>
        <taxon>Methylobacteriaceae</taxon>
        <taxon>Methylobacterium</taxon>
    </lineage>
</organism>
<proteinExistence type="inferred from homology"/>
<reference evidence="4 5" key="1">
    <citation type="submission" date="2024-06" db="EMBL/GenBank/DDBJ databases">
        <title>Genomic Encyclopedia of Type Strains, Phase IV (KMG-IV): sequencing the most valuable type-strain genomes for metagenomic binning, comparative biology and taxonomic classification.</title>
        <authorList>
            <person name="Goeker M."/>
        </authorList>
    </citation>
    <scope>NUCLEOTIDE SEQUENCE [LARGE SCALE GENOMIC DNA]</scope>
    <source>
        <strain evidence="4 5">DSM 21331</strain>
    </source>
</reference>
<dbReference type="PANTHER" id="PTHR30024">
    <property type="entry name" value="ALIPHATIC SULFONATES-BINDING PROTEIN-RELATED"/>
    <property type="match status" value="1"/>
</dbReference>
<dbReference type="SMART" id="SM00062">
    <property type="entry name" value="PBPb"/>
    <property type="match status" value="1"/>
</dbReference>
<dbReference type="Gene3D" id="3.40.190.10">
    <property type="entry name" value="Periplasmic binding protein-like II"/>
    <property type="match status" value="2"/>
</dbReference>
<name>A0ABV2L0X3_9HYPH</name>
<evidence type="ECO:0000313" key="4">
    <source>
        <dbReference type="EMBL" id="MET3690982.1"/>
    </source>
</evidence>
<evidence type="ECO:0000256" key="2">
    <source>
        <dbReference type="SAM" id="SignalP"/>
    </source>
</evidence>
<dbReference type="InterPro" id="IPR001638">
    <property type="entry name" value="Solute-binding_3/MltF_N"/>
</dbReference>
<feature type="signal peptide" evidence="2">
    <location>
        <begin position="1"/>
        <end position="22"/>
    </location>
</feature>
<dbReference type="Proteomes" id="UP001549145">
    <property type="component" value="Unassembled WGS sequence"/>
</dbReference>
<dbReference type="EMBL" id="JBEPMM010000001">
    <property type="protein sequence ID" value="MET3690982.1"/>
    <property type="molecule type" value="Genomic_DNA"/>
</dbReference>
<comment type="caution">
    <text evidence="4">The sequence shown here is derived from an EMBL/GenBank/DDBJ whole genome shotgun (WGS) entry which is preliminary data.</text>
</comment>
<evidence type="ECO:0000256" key="1">
    <source>
        <dbReference type="ARBA" id="ARBA00010742"/>
    </source>
</evidence>
<accession>A0ABV2L0X3</accession>
<evidence type="ECO:0000259" key="3">
    <source>
        <dbReference type="SMART" id="SM00062"/>
    </source>
</evidence>